<evidence type="ECO:0000256" key="3">
    <source>
        <dbReference type="ARBA" id="ARBA00022989"/>
    </source>
</evidence>
<keyword evidence="2 5" id="KW-0812">Transmembrane</keyword>
<keyword evidence="3 5" id="KW-1133">Transmembrane helix</keyword>
<keyword evidence="7" id="KW-1185">Reference proteome</keyword>
<dbReference type="GO" id="GO:0016020">
    <property type="term" value="C:membrane"/>
    <property type="evidence" value="ECO:0007669"/>
    <property type="project" value="UniProtKB-SubCell"/>
</dbReference>
<name>A0AAV4I975_9GAST</name>
<reference evidence="6 7" key="1">
    <citation type="journal article" date="2021" name="Elife">
        <title>Chloroplast acquisition without the gene transfer in kleptoplastic sea slugs, Plakobranchus ocellatus.</title>
        <authorList>
            <person name="Maeda T."/>
            <person name="Takahashi S."/>
            <person name="Yoshida T."/>
            <person name="Shimamura S."/>
            <person name="Takaki Y."/>
            <person name="Nagai Y."/>
            <person name="Toyoda A."/>
            <person name="Suzuki Y."/>
            <person name="Arimoto A."/>
            <person name="Ishii H."/>
            <person name="Satoh N."/>
            <person name="Nishiyama T."/>
            <person name="Hasebe M."/>
            <person name="Maruyama T."/>
            <person name="Minagawa J."/>
            <person name="Obokata J."/>
            <person name="Shigenobu S."/>
        </authorList>
    </citation>
    <scope>NUCLEOTIDE SEQUENCE [LARGE SCALE GENOMIC DNA]</scope>
</reference>
<dbReference type="PANTHER" id="PTHR24064">
    <property type="entry name" value="SOLUTE CARRIER FAMILY 22 MEMBER"/>
    <property type="match status" value="1"/>
</dbReference>
<feature type="transmembrane region" description="Helical" evidence="5">
    <location>
        <begin position="23"/>
        <end position="45"/>
    </location>
</feature>
<evidence type="ECO:0000256" key="2">
    <source>
        <dbReference type="ARBA" id="ARBA00022692"/>
    </source>
</evidence>
<gene>
    <name evidence="6" type="ORF">ElyMa_006525600</name>
</gene>
<feature type="transmembrane region" description="Helical" evidence="5">
    <location>
        <begin position="84"/>
        <end position="104"/>
    </location>
</feature>
<comment type="subcellular location">
    <subcellularLocation>
        <location evidence="1">Membrane</location>
        <topology evidence="1">Multi-pass membrane protein</topology>
    </subcellularLocation>
</comment>
<proteinExistence type="predicted"/>
<evidence type="ECO:0000256" key="4">
    <source>
        <dbReference type="ARBA" id="ARBA00023136"/>
    </source>
</evidence>
<dbReference type="Proteomes" id="UP000762676">
    <property type="component" value="Unassembled WGS sequence"/>
</dbReference>
<organism evidence="6 7">
    <name type="scientific">Elysia marginata</name>
    <dbReference type="NCBI Taxonomy" id="1093978"/>
    <lineage>
        <taxon>Eukaryota</taxon>
        <taxon>Metazoa</taxon>
        <taxon>Spiralia</taxon>
        <taxon>Lophotrochozoa</taxon>
        <taxon>Mollusca</taxon>
        <taxon>Gastropoda</taxon>
        <taxon>Heterobranchia</taxon>
        <taxon>Euthyneura</taxon>
        <taxon>Panpulmonata</taxon>
        <taxon>Sacoglossa</taxon>
        <taxon>Placobranchoidea</taxon>
        <taxon>Plakobranchidae</taxon>
        <taxon>Elysia</taxon>
    </lineage>
</organism>
<accession>A0AAV4I975</accession>
<keyword evidence="4 5" id="KW-0472">Membrane</keyword>
<evidence type="ECO:0000313" key="6">
    <source>
        <dbReference type="EMBL" id="GFS05649.1"/>
    </source>
</evidence>
<dbReference type="Gene3D" id="1.20.1250.20">
    <property type="entry name" value="MFS general substrate transporter like domains"/>
    <property type="match status" value="1"/>
</dbReference>
<dbReference type="InterPro" id="IPR036259">
    <property type="entry name" value="MFS_trans_sf"/>
</dbReference>
<protein>
    <submittedName>
        <fullName evidence="6">Solute carrier family 22 member 15-like protein</fullName>
    </submittedName>
</protein>
<dbReference type="AlphaFoldDB" id="A0AAV4I975"/>
<comment type="caution">
    <text evidence="6">The sequence shown here is derived from an EMBL/GenBank/DDBJ whole genome shotgun (WGS) entry which is preliminary data.</text>
</comment>
<evidence type="ECO:0000313" key="7">
    <source>
        <dbReference type="Proteomes" id="UP000762676"/>
    </source>
</evidence>
<dbReference type="EMBL" id="BMAT01013094">
    <property type="protein sequence ID" value="GFS05649.1"/>
    <property type="molecule type" value="Genomic_DNA"/>
</dbReference>
<dbReference type="SUPFAM" id="SSF103473">
    <property type="entry name" value="MFS general substrate transporter"/>
    <property type="match status" value="1"/>
</dbReference>
<evidence type="ECO:0000256" key="1">
    <source>
        <dbReference type="ARBA" id="ARBA00004141"/>
    </source>
</evidence>
<evidence type="ECO:0000256" key="5">
    <source>
        <dbReference type="SAM" id="Phobius"/>
    </source>
</evidence>
<sequence>MLSQADTFKHYEQYASKDTSETIISYTCLVANMAIGVCWTASQTWVAESYPTVTRSLGYGFANMTSRIGAILAPFAINLEQLPLLAFVTMGFITLISTVLTYFWPETCNKTMAETMYERKAKTCDLGVEDGLDPHNLYNPSDRQLGINSDDGIDDIDVTVLNKVASNTSSITA</sequence>